<comment type="caution">
    <text evidence="2">The sequence shown here is derived from an EMBL/GenBank/DDBJ whole genome shotgun (WGS) entry which is preliminary data.</text>
</comment>
<feature type="binding site" evidence="1">
    <location>
        <position position="300"/>
    </location>
    <ligand>
        <name>Mg(2+)</name>
        <dbReference type="ChEBI" id="CHEBI:18420"/>
        <label>1</label>
    </ligand>
</feature>
<dbReference type="RefSeq" id="WP_238722235.1">
    <property type="nucleotide sequence ID" value="NZ_JAHQCW010000025.1"/>
</dbReference>
<dbReference type="Pfam" id="PF03747">
    <property type="entry name" value="ADP_ribosyl_GH"/>
    <property type="match status" value="1"/>
</dbReference>
<feature type="binding site" evidence="1">
    <location>
        <position position="298"/>
    </location>
    <ligand>
        <name>Mg(2+)</name>
        <dbReference type="ChEBI" id="CHEBI:18420"/>
        <label>1</label>
    </ligand>
</feature>
<organism evidence="2 3">
    <name type="scientific">Diplocloster agilis</name>
    <dbReference type="NCBI Taxonomy" id="2850323"/>
    <lineage>
        <taxon>Bacteria</taxon>
        <taxon>Bacillati</taxon>
        <taxon>Bacillota</taxon>
        <taxon>Clostridia</taxon>
        <taxon>Lachnospirales</taxon>
        <taxon>Lachnospiraceae</taxon>
        <taxon>Diplocloster</taxon>
    </lineage>
</organism>
<dbReference type="Gene3D" id="1.10.4080.10">
    <property type="entry name" value="ADP-ribosylation/Crystallin J1"/>
    <property type="match status" value="1"/>
</dbReference>
<dbReference type="AlphaFoldDB" id="A0A949K1Y3"/>
<protein>
    <submittedName>
        <fullName evidence="2">ADP-ribosylglycohydrolase family protein</fullName>
    </submittedName>
</protein>
<keyword evidence="1" id="KW-0479">Metal-binding</keyword>
<keyword evidence="1" id="KW-0460">Magnesium</keyword>
<sequence>MSNLFDKIYGCEAAGSIGNSMGEIMEGWTIAQRQERLGYVTELLPVEKPEMDGRLNRTNPADVNLGKPLIYHGHTRVAGTTEDGEERHRLCATAIIEKQGRIDVMDLARIWVRDLKPENFGYLLGPQDQIIFYALQAGIPPQEVGRYASWPGFYGTSKMMSPIGEVNACYPKMAAQDAANVGRIKDVQGMSGNYAIEICSAYAAAVAEALKPDATISSVIDTALGCLSWSPRSDCMEALEWADGCDDIEEYGRQFEKKYEGRPVSNAVEIFSAALGIFKMADGNPKDAVIFGVNSGRDTDCRAHTAGSLSGALRGVSEIPKEWIRQVDEAMKINEYTVSRRTIRESAEGIYQAALCNMKEMKQTIACIEEQIR</sequence>
<dbReference type="InterPro" id="IPR005502">
    <property type="entry name" value="Ribosyl_crysJ1"/>
</dbReference>
<dbReference type="Proteomes" id="UP000712157">
    <property type="component" value="Unassembled WGS sequence"/>
</dbReference>
<evidence type="ECO:0000313" key="2">
    <source>
        <dbReference type="EMBL" id="MBU9737832.1"/>
    </source>
</evidence>
<evidence type="ECO:0000256" key="1">
    <source>
        <dbReference type="PIRSR" id="PIRSR605502-1"/>
    </source>
</evidence>
<dbReference type="EMBL" id="JAHQCW010000025">
    <property type="protein sequence ID" value="MBU9737832.1"/>
    <property type="molecule type" value="Genomic_DNA"/>
</dbReference>
<proteinExistence type="predicted"/>
<comment type="cofactor">
    <cofactor evidence="1">
        <name>Mg(2+)</name>
        <dbReference type="ChEBI" id="CHEBI:18420"/>
    </cofactor>
    <text evidence="1">Binds 2 magnesium ions per subunit.</text>
</comment>
<gene>
    <name evidence="2" type="ORF">KTH89_14895</name>
</gene>
<reference evidence="2" key="1">
    <citation type="submission" date="2021-06" db="EMBL/GenBank/DDBJ databases">
        <title>Description of novel taxa of the family Lachnospiraceae.</title>
        <authorList>
            <person name="Chaplin A.V."/>
            <person name="Sokolova S.R."/>
            <person name="Pikina A.P."/>
            <person name="Korzhanova M."/>
            <person name="Belova V."/>
            <person name="Korostin D."/>
            <person name="Efimov B.A."/>
        </authorList>
    </citation>
    <scope>NUCLEOTIDE SEQUENCE</scope>
    <source>
        <strain evidence="2">ASD5720</strain>
    </source>
</reference>
<dbReference type="SUPFAM" id="SSF101478">
    <property type="entry name" value="ADP-ribosylglycohydrolase"/>
    <property type="match status" value="1"/>
</dbReference>
<evidence type="ECO:0000313" key="3">
    <source>
        <dbReference type="Proteomes" id="UP000712157"/>
    </source>
</evidence>
<dbReference type="GO" id="GO:0046872">
    <property type="term" value="F:metal ion binding"/>
    <property type="evidence" value="ECO:0007669"/>
    <property type="project" value="UniProtKB-KW"/>
</dbReference>
<keyword evidence="3" id="KW-1185">Reference proteome</keyword>
<name>A0A949K1Y3_9FIRM</name>
<dbReference type="InterPro" id="IPR036705">
    <property type="entry name" value="Ribosyl_crysJ1_sf"/>
</dbReference>
<accession>A0A949K1Y3</accession>